<evidence type="ECO:0000256" key="7">
    <source>
        <dbReference type="ARBA" id="ARBA00022777"/>
    </source>
</evidence>
<keyword evidence="9" id="KW-0142">cGMP-binding</keyword>
<feature type="domain" description="Cyclic nucleotide-binding" evidence="15">
    <location>
        <begin position="5"/>
        <end position="120"/>
    </location>
</feature>
<evidence type="ECO:0000256" key="8">
    <source>
        <dbReference type="ARBA" id="ARBA00022840"/>
    </source>
</evidence>
<reference evidence="17 18" key="1">
    <citation type="journal article" date="2022" name="Allergy">
        <title>Genome assembly and annotation of Periplaneta americana reveal a comprehensive cockroach allergen profile.</title>
        <authorList>
            <person name="Wang L."/>
            <person name="Xiong Q."/>
            <person name="Saelim N."/>
            <person name="Wang L."/>
            <person name="Nong W."/>
            <person name="Wan A.T."/>
            <person name="Shi M."/>
            <person name="Liu X."/>
            <person name="Cao Q."/>
            <person name="Hui J.H.L."/>
            <person name="Sookrung N."/>
            <person name="Leung T.F."/>
            <person name="Tungtrongchitr A."/>
            <person name="Tsui S.K.W."/>
        </authorList>
    </citation>
    <scope>NUCLEOTIDE SEQUENCE [LARGE SCALE GENOMIC DNA]</scope>
    <source>
        <strain evidence="17">PWHHKU_190912</strain>
    </source>
</reference>
<dbReference type="PANTHER" id="PTHR24353">
    <property type="entry name" value="CYCLIC NUCLEOTIDE-DEPENDENT PROTEIN KINASE"/>
    <property type="match status" value="1"/>
</dbReference>
<dbReference type="Gene3D" id="1.10.510.10">
    <property type="entry name" value="Transferase(Phosphotransferase) domain 1"/>
    <property type="match status" value="1"/>
</dbReference>
<name>A0ABQ8SAZ0_PERAM</name>
<feature type="binding site" evidence="12">
    <location>
        <position position="299"/>
    </location>
    <ligand>
        <name>ATP</name>
        <dbReference type="ChEBI" id="CHEBI:30616"/>
    </ligand>
</feature>
<dbReference type="PROSITE" id="PS00888">
    <property type="entry name" value="CNMP_BINDING_1"/>
    <property type="match status" value="1"/>
</dbReference>
<gene>
    <name evidence="17" type="ORF">ANN_19758</name>
</gene>
<dbReference type="PROSITE" id="PS00108">
    <property type="entry name" value="PROTEIN_KINASE_ST"/>
    <property type="match status" value="1"/>
</dbReference>
<evidence type="ECO:0000256" key="12">
    <source>
        <dbReference type="PROSITE-ProRule" id="PRU10141"/>
    </source>
</evidence>
<dbReference type="SMART" id="SM00100">
    <property type="entry name" value="cNMP"/>
    <property type="match status" value="2"/>
</dbReference>
<keyword evidence="3" id="KW-0723">Serine/threonine-protein kinase</keyword>
<evidence type="ECO:0000313" key="17">
    <source>
        <dbReference type="EMBL" id="KAJ4431163.1"/>
    </source>
</evidence>
<dbReference type="InterPro" id="IPR018490">
    <property type="entry name" value="cNMP-bd_dom_sf"/>
</dbReference>
<keyword evidence="4" id="KW-0140">cGMP</keyword>
<dbReference type="InterPro" id="IPR035014">
    <property type="entry name" value="STKc_cGK"/>
</dbReference>
<dbReference type="PROSITE" id="PS00107">
    <property type="entry name" value="PROTEIN_KINASE_ATP"/>
    <property type="match status" value="1"/>
</dbReference>
<feature type="domain" description="AGC-kinase C-terminal" evidence="16">
    <location>
        <begin position="530"/>
        <end position="580"/>
    </location>
</feature>
<keyword evidence="18" id="KW-1185">Reference proteome</keyword>
<dbReference type="PROSITE" id="PS51285">
    <property type="entry name" value="AGC_KINASE_CTER"/>
    <property type="match status" value="1"/>
</dbReference>
<dbReference type="InterPro" id="IPR008271">
    <property type="entry name" value="Ser/Thr_kinase_AS"/>
</dbReference>
<dbReference type="CDD" id="cd00038">
    <property type="entry name" value="CAP_ED"/>
    <property type="match status" value="2"/>
</dbReference>
<keyword evidence="7" id="KW-0418">Kinase</keyword>
<organism evidence="17 18">
    <name type="scientific">Periplaneta americana</name>
    <name type="common">American cockroach</name>
    <name type="synonym">Blatta americana</name>
    <dbReference type="NCBI Taxonomy" id="6978"/>
    <lineage>
        <taxon>Eukaryota</taxon>
        <taxon>Metazoa</taxon>
        <taxon>Ecdysozoa</taxon>
        <taxon>Arthropoda</taxon>
        <taxon>Hexapoda</taxon>
        <taxon>Insecta</taxon>
        <taxon>Pterygota</taxon>
        <taxon>Neoptera</taxon>
        <taxon>Polyneoptera</taxon>
        <taxon>Dictyoptera</taxon>
        <taxon>Blattodea</taxon>
        <taxon>Blattoidea</taxon>
        <taxon>Blattidae</taxon>
        <taxon>Blattinae</taxon>
        <taxon>Periplaneta</taxon>
    </lineage>
</organism>
<evidence type="ECO:0000256" key="10">
    <source>
        <dbReference type="ARBA" id="ARBA00047298"/>
    </source>
</evidence>
<dbReference type="SUPFAM" id="SSF51206">
    <property type="entry name" value="cAMP-binding domain-like"/>
    <property type="match status" value="2"/>
</dbReference>
<dbReference type="Proteomes" id="UP001148838">
    <property type="component" value="Unassembled WGS sequence"/>
</dbReference>
<protein>
    <recommendedName>
        <fullName evidence="2">cGMP-dependent protein kinase</fullName>
        <ecNumber evidence="2">2.7.11.12</ecNumber>
    </recommendedName>
</protein>
<dbReference type="InterPro" id="IPR000961">
    <property type="entry name" value="AGC-kinase_C"/>
</dbReference>
<dbReference type="PROSITE" id="PS50011">
    <property type="entry name" value="PROTEIN_KINASE_DOM"/>
    <property type="match status" value="1"/>
</dbReference>
<dbReference type="PRINTS" id="PR00103">
    <property type="entry name" value="CAMPKINASE"/>
</dbReference>
<feature type="domain" description="Cyclic nucleotide-binding" evidence="15">
    <location>
        <begin position="123"/>
        <end position="236"/>
    </location>
</feature>
<keyword evidence="5" id="KW-0808">Transferase</keyword>
<dbReference type="PROSITE" id="PS50042">
    <property type="entry name" value="CNMP_BINDING_3"/>
    <property type="match status" value="2"/>
</dbReference>
<dbReference type="InterPro" id="IPR014710">
    <property type="entry name" value="RmlC-like_jellyroll"/>
</dbReference>
<dbReference type="CDD" id="cd05572">
    <property type="entry name" value="STKc_cGK"/>
    <property type="match status" value="1"/>
</dbReference>
<evidence type="ECO:0000256" key="13">
    <source>
        <dbReference type="SAM" id="MobiDB-lite"/>
    </source>
</evidence>
<comment type="catalytic activity">
    <reaction evidence="11">
        <text>L-seryl-[protein] + ATP = O-phospho-L-seryl-[protein] + ADP + H(+)</text>
        <dbReference type="Rhea" id="RHEA:17989"/>
        <dbReference type="Rhea" id="RHEA-COMP:9863"/>
        <dbReference type="Rhea" id="RHEA-COMP:11604"/>
        <dbReference type="ChEBI" id="CHEBI:15378"/>
        <dbReference type="ChEBI" id="CHEBI:29999"/>
        <dbReference type="ChEBI" id="CHEBI:30616"/>
        <dbReference type="ChEBI" id="CHEBI:83421"/>
        <dbReference type="ChEBI" id="CHEBI:456216"/>
        <dbReference type="EC" id="2.7.11.12"/>
    </reaction>
</comment>
<comment type="similarity">
    <text evidence="1">Belongs to the protein kinase superfamily. AGC Ser/Thr protein kinase family. cGMP subfamily.</text>
</comment>
<proteinExistence type="inferred from homology"/>
<dbReference type="Pfam" id="PF00069">
    <property type="entry name" value="Pkinase"/>
    <property type="match status" value="1"/>
</dbReference>
<evidence type="ECO:0000313" key="18">
    <source>
        <dbReference type="Proteomes" id="UP001148838"/>
    </source>
</evidence>
<dbReference type="PANTHER" id="PTHR24353:SF144">
    <property type="match status" value="1"/>
</dbReference>
<evidence type="ECO:0000256" key="6">
    <source>
        <dbReference type="ARBA" id="ARBA00022741"/>
    </source>
</evidence>
<comment type="catalytic activity">
    <reaction evidence="10">
        <text>L-threonyl-[protein] + ATP = O-phospho-L-threonyl-[protein] + ADP + H(+)</text>
        <dbReference type="Rhea" id="RHEA:46608"/>
        <dbReference type="Rhea" id="RHEA-COMP:11060"/>
        <dbReference type="Rhea" id="RHEA-COMP:11605"/>
        <dbReference type="ChEBI" id="CHEBI:15378"/>
        <dbReference type="ChEBI" id="CHEBI:30013"/>
        <dbReference type="ChEBI" id="CHEBI:30616"/>
        <dbReference type="ChEBI" id="CHEBI:61977"/>
        <dbReference type="ChEBI" id="CHEBI:456216"/>
        <dbReference type="EC" id="2.7.11.12"/>
    </reaction>
</comment>
<evidence type="ECO:0000256" key="2">
    <source>
        <dbReference type="ARBA" id="ARBA00012428"/>
    </source>
</evidence>
<dbReference type="PIRSF" id="PIRSF000559">
    <property type="entry name" value="cGMP-dep_kinase"/>
    <property type="match status" value="1"/>
</dbReference>
<dbReference type="InterPro" id="IPR002374">
    <property type="entry name" value="cGMP_dep_kinase"/>
</dbReference>
<evidence type="ECO:0000256" key="4">
    <source>
        <dbReference type="ARBA" id="ARBA00022535"/>
    </source>
</evidence>
<evidence type="ECO:0000256" key="5">
    <source>
        <dbReference type="ARBA" id="ARBA00022679"/>
    </source>
</evidence>
<evidence type="ECO:0000256" key="1">
    <source>
        <dbReference type="ARBA" id="ARBA00006352"/>
    </source>
</evidence>
<comment type="caution">
    <text evidence="17">The sequence shown here is derived from an EMBL/GenBank/DDBJ whole genome shotgun (WGS) entry which is preliminary data.</text>
</comment>
<dbReference type="EC" id="2.7.11.12" evidence="2"/>
<dbReference type="InterPro" id="IPR017441">
    <property type="entry name" value="Protein_kinase_ATP_BS"/>
</dbReference>
<dbReference type="InterPro" id="IPR018488">
    <property type="entry name" value="cNMP-bd_CS"/>
</dbReference>
<dbReference type="SMART" id="SM00220">
    <property type="entry name" value="S_TKc"/>
    <property type="match status" value="1"/>
</dbReference>
<dbReference type="SMART" id="SM00133">
    <property type="entry name" value="S_TK_X"/>
    <property type="match status" value="1"/>
</dbReference>
<accession>A0ABQ8SAZ0</accession>
<sequence>MNNHFLKNLDRDRVQAIVEAMYMKGYEALQNVITEGAKGSHLYVSAEGKFEVYKGGNKVTSFGPGRTFGELAILYNTKRNATIRVVTNAKVWVLNRQVFQKIMMRTRLKDIEEKVKFLRTHPLLKDLSKEILAKMSDLLKVEFFSPGQCIIKQGDKGDKFYMISGGNVKISKLEPGDEKEQDMGTLSNGKYFGELALLVEDTRQATVTAIQPGAECLVLDRGPFIQLLGNIEEIKNNVDMYSNKKRESLERTIQQNANNEYSHIELQDLNIVGTLGVGGFGRVELVQYRKDKKLTFAMKCLKKHYVVEQQQEEHAYNEKDVMLACSGSPFITKLYRTYRDNKYVYFLMEACLGGDVFTALQEHKFFKEDTARFMTGCVVEALHYLHDRGYIYRDLKPENLLLDYKGYVKMTDFGFAKRVGHNGKTWTFAGTPEYVAPEIILNKGHDRAVDYWALGVFIHELVTGRPPFRGMDHMDTYNLILNGIESVRFPKHMTKGARNLVRRLCRPVATERLGYQKAGVDDIKKHKWFEGFNWEALRKQEVKAPIIRPIQGPTDLRYFDKYPKDRNVPPDETSGWDKDF</sequence>
<keyword evidence="8 12" id="KW-0067">ATP-binding</keyword>
<evidence type="ECO:0000259" key="15">
    <source>
        <dbReference type="PROSITE" id="PS50042"/>
    </source>
</evidence>
<dbReference type="SUPFAM" id="SSF56112">
    <property type="entry name" value="Protein kinase-like (PK-like)"/>
    <property type="match status" value="1"/>
</dbReference>
<keyword evidence="6 12" id="KW-0547">Nucleotide-binding</keyword>
<feature type="region of interest" description="Disordered" evidence="13">
    <location>
        <begin position="561"/>
        <end position="580"/>
    </location>
</feature>
<evidence type="ECO:0000256" key="3">
    <source>
        <dbReference type="ARBA" id="ARBA00022527"/>
    </source>
</evidence>
<evidence type="ECO:0000256" key="11">
    <source>
        <dbReference type="ARBA" id="ARBA00047462"/>
    </source>
</evidence>
<feature type="domain" description="Protein kinase" evidence="14">
    <location>
        <begin position="269"/>
        <end position="529"/>
    </location>
</feature>
<dbReference type="PROSITE" id="PS00889">
    <property type="entry name" value="CNMP_BINDING_2"/>
    <property type="match status" value="1"/>
</dbReference>
<evidence type="ECO:0000256" key="9">
    <source>
        <dbReference type="ARBA" id="ARBA00022992"/>
    </source>
</evidence>
<evidence type="ECO:0000259" key="16">
    <source>
        <dbReference type="PROSITE" id="PS51285"/>
    </source>
</evidence>
<dbReference type="Gene3D" id="3.30.200.20">
    <property type="entry name" value="Phosphorylase Kinase, domain 1"/>
    <property type="match status" value="1"/>
</dbReference>
<evidence type="ECO:0000259" key="14">
    <source>
        <dbReference type="PROSITE" id="PS50011"/>
    </source>
</evidence>
<dbReference type="EMBL" id="JAJSOF020000031">
    <property type="protein sequence ID" value="KAJ4431163.1"/>
    <property type="molecule type" value="Genomic_DNA"/>
</dbReference>
<dbReference type="InterPro" id="IPR000595">
    <property type="entry name" value="cNMP-bd_dom"/>
</dbReference>
<dbReference type="Gene3D" id="2.60.120.10">
    <property type="entry name" value="Jelly Rolls"/>
    <property type="match status" value="2"/>
</dbReference>
<dbReference type="InterPro" id="IPR000719">
    <property type="entry name" value="Prot_kinase_dom"/>
</dbReference>
<dbReference type="Pfam" id="PF00027">
    <property type="entry name" value="cNMP_binding"/>
    <property type="match status" value="2"/>
</dbReference>
<dbReference type="InterPro" id="IPR011009">
    <property type="entry name" value="Kinase-like_dom_sf"/>
</dbReference>